<sequence length="115" mass="12933">MINSASSLKVTGGSDTTLHALPSLTLIEQDDFDTITRAFFRSKLGDLWYAETQLPLSLEEQRDPCCWAVAPRKVCKHIYPQYPASKMTLAPSTTGLYEKHTIMRERAGRGVDEAW</sequence>
<reference evidence="1" key="1">
    <citation type="submission" date="2020-01" db="EMBL/GenBank/DDBJ databases">
        <authorList>
            <consortium name="DOE Joint Genome Institute"/>
            <person name="Haridas S."/>
            <person name="Albert R."/>
            <person name="Binder M."/>
            <person name="Bloem J."/>
            <person name="Labutti K."/>
            <person name="Salamov A."/>
            <person name="Andreopoulos B."/>
            <person name="Baker S.E."/>
            <person name="Barry K."/>
            <person name="Bills G."/>
            <person name="Bluhm B.H."/>
            <person name="Cannon C."/>
            <person name="Castanera R."/>
            <person name="Culley D.E."/>
            <person name="Daum C."/>
            <person name="Ezra D."/>
            <person name="Gonzalez J.B."/>
            <person name="Henrissat B."/>
            <person name="Kuo A."/>
            <person name="Liang C."/>
            <person name="Lipzen A."/>
            <person name="Lutzoni F."/>
            <person name="Magnuson J."/>
            <person name="Mondo S."/>
            <person name="Nolan M."/>
            <person name="Ohm R."/>
            <person name="Pangilinan J."/>
            <person name="Park H.-J."/>
            <person name="Ramirez L."/>
            <person name="Alfaro M."/>
            <person name="Sun H."/>
            <person name="Tritt A."/>
            <person name="Yoshinaga Y."/>
            <person name="Zwiers L.-H."/>
            <person name="Turgeon B.G."/>
            <person name="Goodwin S.B."/>
            <person name="Spatafora J.W."/>
            <person name="Crous P.W."/>
            <person name="Grigoriev I.V."/>
        </authorList>
    </citation>
    <scope>NUCLEOTIDE SEQUENCE</scope>
    <source>
        <strain evidence="1">IPT5</strain>
    </source>
</reference>
<protein>
    <submittedName>
        <fullName evidence="1">Uncharacterized protein</fullName>
    </submittedName>
</protein>
<evidence type="ECO:0000313" key="1">
    <source>
        <dbReference type="EMBL" id="KAF2854286.1"/>
    </source>
</evidence>
<dbReference type="AlphaFoldDB" id="A0A6A7BFK3"/>
<keyword evidence="2" id="KW-1185">Reference proteome</keyword>
<dbReference type="Proteomes" id="UP000799423">
    <property type="component" value="Unassembled WGS sequence"/>
</dbReference>
<accession>A0A6A7BFK3</accession>
<gene>
    <name evidence="1" type="ORF">T440DRAFT_272095</name>
</gene>
<dbReference type="EMBL" id="MU006293">
    <property type="protein sequence ID" value="KAF2854286.1"/>
    <property type="molecule type" value="Genomic_DNA"/>
</dbReference>
<name>A0A6A7BFK3_9PLEO</name>
<evidence type="ECO:0000313" key="2">
    <source>
        <dbReference type="Proteomes" id="UP000799423"/>
    </source>
</evidence>
<proteinExistence type="predicted"/>
<organism evidence="1 2">
    <name type="scientific">Plenodomus tracheiphilus IPT5</name>
    <dbReference type="NCBI Taxonomy" id="1408161"/>
    <lineage>
        <taxon>Eukaryota</taxon>
        <taxon>Fungi</taxon>
        <taxon>Dikarya</taxon>
        <taxon>Ascomycota</taxon>
        <taxon>Pezizomycotina</taxon>
        <taxon>Dothideomycetes</taxon>
        <taxon>Pleosporomycetidae</taxon>
        <taxon>Pleosporales</taxon>
        <taxon>Pleosporineae</taxon>
        <taxon>Leptosphaeriaceae</taxon>
        <taxon>Plenodomus</taxon>
    </lineage>
</organism>